<keyword evidence="4" id="KW-1185">Reference proteome</keyword>
<name>A0ABM6RTK0_9FIRM</name>
<keyword evidence="2" id="KW-0732">Signal</keyword>
<accession>A0ABM6RTK0</accession>
<evidence type="ECO:0000256" key="1">
    <source>
        <dbReference type="SAM" id="MobiDB-lite"/>
    </source>
</evidence>
<feature type="region of interest" description="Disordered" evidence="1">
    <location>
        <begin position="27"/>
        <end position="61"/>
    </location>
</feature>
<feature type="signal peptide" evidence="2">
    <location>
        <begin position="1"/>
        <end position="26"/>
    </location>
</feature>
<evidence type="ECO:0000256" key="2">
    <source>
        <dbReference type="SAM" id="SignalP"/>
    </source>
</evidence>
<reference evidence="3 4" key="1">
    <citation type="journal article" date="2019" name="Sci. Rep.">
        <title>Sulfobacillus thermotolerans: new insights into resistance and metabolic capacities of acidophilic chemolithotrophs.</title>
        <authorList>
            <person name="Panyushkina A.E."/>
            <person name="Babenko V.V."/>
            <person name="Nikitina A.S."/>
            <person name="Selezneva O.V."/>
            <person name="Tsaplina I.A."/>
            <person name="Letarova M.A."/>
            <person name="Kostryukova E.S."/>
            <person name="Letarov A.V."/>
        </authorList>
    </citation>
    <scope>NUCLEOTIDE SEQUENCE [LARGE SCALE GENOMIC DNA]</scope>
    <source>
        <strain evidence="3 4">Kr1</strain>
    </source>
</reference>
<proteinExistence type="predicted"/>
<sequence length="344" mass="36965">MNRRFVLWASSVLSVLLLGGCGQFSAVSPTPPKPASPPVSRSVHVSQVSAAPSLDPVQTTNQPETATALPAQPTVTPISHATVTTTVPSPTSLDAATASPFNPVVQQALGAIQGHTVLPLAGPRIIPTAAYAPIMGMGFLTAQTVVGRNHWTVHLRDTTENEPVNSPEISQVLSRTPFVGSFGIRELSSNVVGTNALDETTLRQFNPLWNARQGIINATGKETLVVGPPHAALMATAYGFGHTFNNAKLIWNEGDWTLEITGGSPRYEQNIAYDLVRYLHAHYLPPYTGLIMVDLIHPAPLLADTAVTHIDWIDGRYLMHIDTRIPSYANPVAAATMATTWYPY</sequence>
<dbReference type="EMBL" id="CP019454">
    <property type="protein sequence ID" value="AUW94616.1"/>
    <property type="molecule type" value="Genomic_DNA"/>
</dbReference>
<gene>
    <name evidence="3" type="ORF">BXT84_12225</name>
</gene>
<feature type="compositionally biased region" description="Polar residues" evidence="1">
    <location>
        <begin position="44"/>
        <end position="61"/>
    </location>
</feature>
<dbReference type="Proteomes" id="UP000325292">
    <property type="component" value="Chromosome"/>
</dbReference>
<organism evidence="3 4">
    <name type="scientific">Sulfobacillus thermotolerans</name>
    <dbReference type="NCBI Taxonomy" id="338644"/>
    <lineage>
        <taxon>Bacteria</taxon>
        <taxon>Bacillati</taxon>
        <taxon>Bacillota</taxon>
        <taxon>Clostridia</taxon>
        <taxon>Eubacteriales</taxon>
        <taxon>Clostridiales Family XVII. Incertae Sedis</taxon>
        <taxon>Sulfobacillus</taxon>
    </lineage>
</organism>
<evidence type="ECO:0000313" key="3">
    <source>
        <dbReference type="EMBL" id="AUW94616.1"/>
    </source>
</evidence>
<protein>
    <submittedName>
        <fullName evidence="3">Uncharacterized protein</fullName>
    </submittedName>
</protein>
<dbReference type="PROSITE" id="PS51257">
    <property type="entry name" value="PROKAR_LIPOPROTEIN"/>
    <property type="match status" value="1"/>
</dbReference>
<evidence type="ECO:0000313" key="4">
    <source>
        <dbReference type="Proteomes" id="UP000325292"/>
    </source>
</evidence>
<feature type="chain" id="PRO_5045630487" evidence="2">
    <location>
        <begin position="27"/>
        <end position="344"/>
    </location>
</feature>